<sequence>MLEPAFGVTVSAVLDESVLRRPVGGPALMRGQLKHLGELLRRPNVDVRVLPATVGLHPESKRYAEAYARLQHIALDPSGSAKLIATIAEEL</sequence>
<gene>
    <name evidence="2" type="ORF">Pen02_20520</name>
</gene>
<proteinExistence type="predicted"/>
<evidence type="ECO:0000313" key="2">
    <source>
        <dbReference type="EMBL" id="GIG87116.1"/>
    </source>
</evidence>
<keyword evidence="3" id="KW-1185">Reference proteome</keyword>
<organism evidence="2 3">
    <name type="scientific">Plantactinospora endophytica</name>
    <dbReference type="NCBI Taxonomy" id="673535"/>
    <lineage>
        <taxon>Bacteria</taxon>
        <taxon>Bacillati</taxon>
        <taxon>Actinomycetota</taxon>
        <taxon>Actinomycetes</taxon>
        <taxon>Micromonosporales</taxon>
        <taxon>Micromonosporaceae</taxon>
        <taxon>Plantactinospora</taxon>
    </lineage>
</organism>
<evidence type="ECO:0000313" key="3">
    <source>
        <dbReference type="Proteomes" id="UP000646749"/>
    </source>
</evidence>
<dbReference type="Proteomes" id="UP000646749">
    <property type="component" value="Unassembled WGS sequence"/>
</dbReference>
<reference evidence="2 3" key="1">
    <citation type="submission" date="2021-01" db="EMBL/GenBank/DDBJ databases">
        <title>Whole genome shotgun sequence of Plantactinospora endophytica NBRC 110450.</title>
        <authorList>
            <person name="Komaki H."/>
            <person name="Tamura T."/>
        </authorList>
    </citation>
    <scope>NUCLEOTIDE SEQUENCE [LARGE SCALE GENOMIC DNA]</scope>
    <source>
        <strain evidence="2 3">NBRC 110450</strain>
    </source>
</reference>
<evidence type="ECO:0000259" key="1">
    <source>
        <dbReference type="Pfam" id="PF19054"/>
    </source>
</evidence>
<accession>A0ABQ4DXF3</accession>
<dbReference type="InterPro" id="IPR043917">
    <property type="entry name" value="DUF5753"/>
</dbReference>
<dbReference type="Pfam" id="PF19054">
    <property type="entry name" value="DUF5753"/>
    <property type="match status" value="1"/>
</dbReference>
<comment type="caution">
    <text evidence="2">The sequence shown here is derived from an EMBL/GenBank/DDBJ whole genome shotgun (WGS) entry which is preliminary data.</text>
</comment>
<feature type="domain" description="DUF5753" evidence="1">
    <location>
        <begin position="8"/>
        <end position="58"/>
    </location>
</feature>
<name>A0ABQ4DXF3_9ACTN</name>
<protein>
    <recommendedName>
        <fullName evidence="1">DUF5753 domain-containing protein</fullName>
    </recommendedName>
</protein>
<dbReference type="EMBL" id="BONW01000008">
    <property type="protein sequence ID" value="GIG87116.1"/>
    <property type="molecule type" value="Genomic_DNA"/>
</dbReference>